<organism evidence="1 2">
    <name type="scientific">Niastella vici</name>
    <dbReference type="NCBI Taxonomy" id="1703345"/>
    <lineage>
        <taxon>Bacteria</taxon>
        <taxon>Pseudomonadati</taxon>
        <taxon>Bacteroidota</taxon>
        <taxon>Chitinophagia</taxon>
        <taxon>Chitinophagales</taxon>
        <taxon>Chitinophagaceae</taxon>
        <taxon>Niastella</taxon>
    </lineage>
</organism>
<gene>
    <name evidence="1" type="ORF">A3860_19955</name>
</gene>
<protein>
    <submittedName>
        <fullName evidence="1">Uncharacterized protein</fullName>
    </submittedName>
</protein>
<accession>A0A1V9G107</accession>
<dbReference type="EMBL" id="LVYD01000042">
    <property type="protein sequence ID" value="OQP64254.1"/>
    <property type="molecule type" value="Genomic_DNA"/>
</dbReference>
<name>A0A1V9G107_9BACT</name>
<sequence length="137" mass="15619">MENYIIEKDLKVLYVEAVSFPEGVGEAFQKLHSLLSDASKRVQYGISYPNENRQIVYKAGVEESFPGEGAQLGCKLFIVRKGTYASEWLSDWKKDESIIGRTFQKLLQHPDLDPKGYCLEIYQNEKDVRCLVPLVGL</sequence>
<keyword evidence="2" id="KW-1185">Reference proteome</keyword>
<evidence type="ECO:0000313" key="1">
    <source>
        <dbReference type="EMBL" id="OQP64254.1"/>
    </source>
</evidence>
<reference evidence="1 2" key="1">
    <citation type="submission" date="2016-03" db="EMBL/GenBank/DDBJ databases">
        <title>Niastella vici sp. nov., isolated from farmland soil.</title>
        <authorList>
            <person name="Chen L."/>
            <person name="Wang D."/>
            <person name="Yang S."/>
            <person name="Wang G."/>
        </authorList>
    </citation>
    <scope>NUCLEOTIDE SEQUENCE [LARGE SCALE GENOMIC DNA]</scope>
    <source>
        <strain evidence="1 2">DJ57</strain>
    </source>
</reference>
<dbReference type="AlphaFoldDB" id="A0A1V9G107"/>
<dbReference type="STRING" id="1703345.A3860_19955"/>
<evidence type="ECO:0000313" key="2">
    <source>
        <dbReference type="Proteomes" id="UP000192796"/>
    </source>
</evidence>
<comment type="caution">
    <text evidence="1">The sequence shown here is derived from an EMBL/GenBank/DDBJ whole genome shotgun (WGS) entry which is preliminary data.</text>
</comment>
<dbReference type="OrthoDB" id="328886at2"/>
<proteinExistence type="predicted"/>
<dbReference type="Proteomes" id="UP000192796">
    <property type="component" value="Unassembled WGS sequence"/>
</dbReference>
<dbReference type="RefSeq" id="WP_081146869.1">
    <property type="nucleotide sequence ID" value="NZ_LVYD01000042.1"/>
</dbReference>